<dbReference type="EMBL" id="FWFR01000001">
    <property type="protein sequence ID" value="SLN31654.1"/>
    <property type="molecule type" value="Genomic_DNA"/>
</dbReference>
<evidence type="ECO:0000259" key="2">
    <source>
        <dbReference type="Pfam" id="PF21742"/>
    </source>
</evidence>
<feature type="domain" description="DUF6868" evidence="2">
    <location>
        <begin position="1"/>
        <end position="79"/>
    </location>
</feature>
<keyword evidence="1" id="KW-0472">Membrane</keyword>
<feature type="transmembrane region" description="Helical" evidence="1">
    <location>
        <begin position="12"/>
        <end position="32"/>
    </location>
</feature>
<accession>A0A1Y5S3A9</accession>
<reference evidence="3 4" key="1">
    <citation type="submission" date="2017-03" db="EMBL/GenBank/DDBJ databases">
        <authorList>
            <person name="Afonso C.L."/>
            <person name="Miller P.J."/>
            <person name="Scott M.A."/>
            <person name="Spackman E."/>
            <person name="Goraichik I."/>
            <person name="Dimitrov K.M."/>
            <person name="Suarez D.L."/>
            <person name="Swayne D.E."/>
        </authorList>
    </citation>
    <scope>NUCLEOTIDE SEQUENCE [LARGE SCALE GENOMIC DNA]</scope>
    <source>
        <strain evidence="3 4">CECT 7691</strain>
    </source>
</reference>
<dbReference type="AlphaFoldDB" id="A0A1Y5S3A9"/>
<feature type="transmembrane region" description="Helical" evidence="1">
    <location>
        <begin position="52"/>
        <end position="76"/>
    </location>
</feature>
<proteinExistence type="predicted"/>
<keyword evidence="1" id="KW-0812">Transmembrane</keyword>
<name>A0A1Y5S3A9_9PROT</name>
<dbReference type="InterPro" id="IPR049220">
    <property type="entry name" value="DUF6868"/>
</dbReference>
<keyword evidence="1" id="KW-1133">Transmembrane helix</keyword>
<gene>
    <name evidence="3" type="ORF">OCH7691_01133</name>
</gene>
<organism evidence="3 4">
    <name type="scientific">Oceanibacterium hippocampi</name>
    <dbReference type="NCBI Taxonomy" id="745714"/>
    <lineage>
        <taxon>Bacteria</taxon>
        <taxon>Pseudomonadati</taxon>
        <taxon>Pseudomonadota</taxon>
        <taxon>Alphaproteobacteria</taxon>
        <taxon>Sneathiellales</taxon>
        <taxon>Sneathiellaceae</taxon>
        <taxon>Oceanibacterium</taxon>
    </lineage>
</organism>
<dbReference type="Pfam" id="PF21742">
    <property type="entry name" value="DUF6868"/>
    <property type="match status" value="1"/>
</dbReference>
<dbReference type="RefSeq" id="WP_085882388.1">
    <property type="nucleotide sequence ID" value="NZ_FWFR01000001.1"/>
</dbReference>
<evidence type="ECO:0000313" key="4">
    <source>
        <dbReference type="Proteomes" id="UP000193200"/>
    </source>
</evidence>
<protein>
    <recommendedName>
        <fullName evidence="2">DUF6868 domain-containing protein</fullName>
    </recommendedName>
</protein>
<keyword evidence="4" id="KW-1185">Reference proteome</keyword>
<sequence length="82" mass="9165">MDIRQWLAFLKWCTILNGGLLAVSAVVAIVIPDWAVAMHSRLFGIPPEVVGGAFYGFVALLKILWLFFNLLPWLALRIVVRG</sequence>
<dbReference type="Proteomes" id="UP000193200">
    <property type="component" value="Unassembled WGS sequence"/>
</dbReference>
<evidence type="ECO:0000313" key="3">
    <source>
        <dbReference type="EMBL" id="SLN31654.1"/>
    </source>
</evidence>
<dbReference type="InParanoid" id="A0A1Y5S3A9"/>
<evidence type="ECO:0000256" key="1">
    <source>
        <dbReference type="SAM" id="Phobius"/>
    </source>
</evidence>